<name>A0ABR2JU37_9EUKA</name>
<sequence>MGKKKSSYFKNKKTGSIQSPPKGSRGILVTCDVGAVQKAVDQVLKFLNSIADPLPSTEGEQSNTTDEPKKELSLEEELAQLKNPNKKSNENQPRKRFTTFISEVNGNFFIRFTQDFDDPFVFIEKYFNMIKETGQSQTPKVIRMYPIQASGFPSTEESIPLLTPLITNFFKPDNQVKYEVVIQRKHKGNGQGETHEELNQKIIDIVGQPHKPSYHDGDVGILWMSLGRNLYLSVIPKWKEWLGCNVPKFAAKCKLQLDKGDDNNNEAENDNK</sequence>
<feature type="region of interest" description="Disordered" evidence="1">
    <location>
        <begin position="1"/>
        <end position="25"/>
    </location>
</feature>
<dbReference type="Proteomes" id="UP001470230">
    <property type="component" value="Unassembled WGS sequence"/>
</dbReference>
<dbReference type="PANTHER" id="PTHR13452">
    <property type="entry name" value="THUMP DOMAIN CONTAINING PROTEIN 1-RELATED"/>
    <property type="match status" value="1"/>
</dbReference>
<comment type="caution">
    <text evidence="2">The sequence shown here is derived from an EMBL/GenBank/DDBJ whole genome shotgun (WGS) entry which is preliminary data.</text>
</comment>
<dbReference type="EMBL" id="JAPFFF010000009">
    <property type="protein sequence ID" value="KAK8882271.1"/>
    <property type="molecule type" value="Genomic_DNA"/>
</dbReference>
<dbReference type="PANTHER" id="PTHR13452:SF10">
    <property type="entry name" value="THUMP DOMAIN-CONTAINING PROTEIN 1"/>
    <property type="match status" value="1"/>
</dbReference>
<organism evidence="2 3">
    <name type="scientific">Tritrichomonas musculus</name>
    <dbReference type="NCBI Taxonomy" id="1915356"/>
    <lineage>
        <taxon>Eukaryota</taxon>
        <taxon>Metamonada</taxon>
        <taxon>Parabasalia</taxon>
        <taxon>Tritrichomonadida</taxon>
        <taxon>Tritrichomonadidae</taxon>
        <taxon>Tritrichomonas</taxon>
    </lineage>
</organism>
<dbReference type="InterPro" id="IPR040183">
    <property type="entry name" value="THUMPD1-like"/>
</dbReference>
<reference evidence="2 3" key="1">
    <citation type="submission" date="2024-04" db="EMBL/GenBank/DDBJ databases">
        <title>Tritrichomonas musculus Genome.</title>
        <authorList>
            <person name="Alves-Ferreira E."/>
            <person name="Grigg M."/>
            <person name="Lorenzi H."/>
            <person name="Galac M."/>
        </authorList>
    </citation>
    <scope>NUCLEOTIDE SEQUENCE [LARGE SCALE GENOMIC DNA]</scope>
    <source>
        <strain evidence="2 3">EAF2021</strain>
    </source>
</reference>
<feature type="compositionally biased region" description="Basic residues" evidence="1">
    <location>
        <begin position="1"/>
        <end position="13"/>
    </location>
</feature>
<evidence type="ECO:0000313" key="2">
    <source>
        <dbReference type="EMBL" id="KAK8882271.1"/>
    </source>
</evidence>
<accession>A0ABR2JU37</accession>
<protein>
    <recommendedName>
        <fullName evidence="4">THUMP domain-containing protein</fullName>
    </recommendedName>
</protein>
<evidence type="ECO:0000313" key="3">
    <source>
        <dbReference type="Proteomes" id="UP001470230"/>
    </source>
</evidence>
<evidence type="ECO:0008006" key="4">
    <source>
        <dbReference type="Google" id="ProtNLM"/>
    </source>
</evidence>
<proteinExistence type="predicted"/>
<evidence type="ECO:0000256" key="1">
    <source>
        <dbReference type="SAM" id="MobiDB-lite"/>
    </source>
</evidence>
<keyword evidence="3" id="KW-1185">Reference proteome</keyword>
<gene>
    <name evidence="2" type="ORF">M9Y10_044913</name>
</gene>